<proteinExistence type="inferred from homology"/>
<dbReference type="SUPFAM" id="SSF48264">
    <property type="entry name" value="Cytochrome P450"/>
    <property type="match status" value="1"/>
</dbReference>
<accession>A0AAE0IXC3</accession>
<keyword evidence="9" id="KW-0812">Transmembrane</keyword>
<keyword evidence="6 7" id="KW-0408">Iron</keyword>
<reference evidence="10" key="2">
    <citation type="submission" date="2023-06" db="EMBL/GenBank/DDBJ databases">
        <authorList>
            <consortium name="Lawrence Berkeley National Laboratory"/>
            <person name="Haridas S."/>
            <person name="Hensen N."/>
            <person name="Bonometti L."/>
            <person name="Westerberg I."/>
            <person name="Brannstrom I.O."/>
            <person name="Guillou S."/>
            <person name="Cros-Aarteil S."/>
            <person name="Calhoun S."/>
            <person name="Kuo A."/>
            <person name="Mondo S."/>
            <person name="Pangilinan J."/>
            <person name="Riley R."/>
            <person name="Labutti K."/>
            <person name="Andreopoulos B."/>
            <person name="Lipzen A."/>
            <person name="Chen C."/>
            <person name="Yanf M."/>
            <person name="Daum C."/>
            <person name="Ng V."/>
            <person name="Clum A."/>
            <person name="Steindorff A."/>
            <person name="Ohm R."/>
            <person name="Martin F."/>
            <person name="Silar P."/>
            <person name="Natvig D."/>
            <person name="Lalanne C."/>
            <person name="Gautier V."/>
            <person name="Ament-Velasquez S.L."/>
            <person name="Kruys A."/>
            <person name="Hutchinson M.I."/>
            <person name="Powell A.J."/>
            <person name="Barry K."/>
            <person name="Miller A.N."/>
            <person name="Grigoriev I.V."/>
            <person name="Debuchy R."/>
            <person name="Gladieux P."/>
            <person name="Thoren M.H."/>
            <person name="Johannesson H."/>
        </authorList>
    </citation>
    <scope>NUCLEOTIDE SEQUENCE</scope>
    <source>
        <strain evidence="10">SMH4131-1</strain>
    </source>
</reference>
<evidence type="ECO:0000256" key="3">
    <source>
        <dbReference type="ARBA" id="ARBA00022617"/>
    </source>
</evidence>
<keyword evidence="9" id="KW-1133">Transmembrane helix</keyword>
<dbReference type="GO" id="GO:0020037">
    <property type="term" value="F:heme binding"/>
    <property type="evidence" value="ECO:0007669"/>
    <property type="project" value="InterPro"/>
</dbReference>
<dbReference type="AlphaFoldDB" id="A0AAE0IXC3"/>
<keyword evidence="11" id="KW-1185">Reference proteome</keyword>
<comment type="caution">
    <text evidence="10">The sequence shown here is derived from an EMBL/GenBank/DDBJ whole genome shotgun (WGS) entry which is preliminary data.</text>
</comment>
<dbReference type="PROSITE" id="PS00086">
    <property type="entry name" value="CYTOCHROME_P450"/>
    <property type="match status" value="1"/>
</dbReference>
<sequence length="510" mass="57887">MAFEDTKAFAPGTLPAMLFICFALLIFNKIVNGLRCPLSHIPGPWHTRFTSIVSKYHFTRGDKTYWVHELHRIYGPLVRTEPGQVSTIDVELWERIHHVRAEFRKAPFHDKFRIGPDHMLFSMTDVATHAARRRLFARALTVESLRKHWEPAIRERVNLCITRIKIAASEGGVADVWLWWRLLAADVVSLLSFGESFALLETVGQNERAYFDALHLAGIGIVLRSMIPWLPASVSKLFPIKSIRDILNANQVITEKGTVAVRNLRNTAIDRPNIFTTMLQQADEGDITLTDDAIRSEVAGFLLAGSDTTSSALTYIIWATLKRPDLQRRLEHEAAGLPADFTDKDVEALPLLNNVLDEMLRLYNPTSGPNIRVGPREGFTWRGYAIPGNTVMYTQTYSMVRNEAAFENCESFDETRFERATWQQRRVAQPFGIGPHSCIGKNLARIELRLAFAVFLRECKGARLGPDMTDDVMFPLVKFFTYPKGKKCEITLLPRRVEDDMVEAKWAAEA</sequence>
<evidence type="ECO:0000256" key="4">
    <source>
        <dbReference type="ARBA" id="ARBA00022723"/>
    </source>
</evidence>
<comment type="cofactor">
    <cofactor evidence="1 7">
        <name>heme</name>
        <dbReference type="ChEBI" id="CHEBI:30413"/>
    </cofactor>
</comment>
<feature type="binding site" description="axial binding residue" evidence="7">
    <location>
        <position position="438"/>
    </location>
    <ligand>
        <name>heme</name>
        <dbReference type="ChEBI" id="CHEBI:30413"/>
    </ligand>
    <ligandPart>
        <name>Fe</name>
        <dbReference type="ChEBI" id="CHEBI:18248"/>
    </ligandPart>
</feature>
<feature type="transmembrane region" description="Helical" evidence="9">
    <location>
        <begin position="12"/>
        <end position="31"/>
    </location>
</feature>
<dbReference type="Pfam" id="PF00067">
    <property type="entry name" value="p450"/>
    <property type="match status" value="1"/>
</dbReference>
<keyword evidence="3 7" id="KW-0349">Heme</keyword>
<keyword evidence="8" id="KW-0503">Monooxygenase</keyword>
<reference evidence="10" key="1">
    <citation type="journal article" date="2023" name="Mol. Phylogenet. Evol.">
        <title>Genome-scale phylogeny and comparative genomics of the fungal order Sordariales.</title>
        <authorList>
            <person name="Hensen N."/>
            <person name="Bonometti L."/>
            <person name="Westerberg I."/>
            <person name="Brannstrom I.O."/>
            <person name="Guillou S."/>
            <person name="Cros-Aarteil S."/>
            <person name="Calhoun S."/>
            <person name="Haridas S."/>
            <person name="Kuo A."/>
            <person name="Mondo S."/>
            <person name="Pangilinan J."/>
            <person name="Riley R."/>
            <person name="LaButti K."/>
            <person name="Andreopoulos B."/>
            <person name="Lipzen A."/>
            <person name="Chen C."/>
            <person name="Yan M."/>
            <person name="Daum C."/>
            <person name="Ng V."/>
            <person name="Clum A."/>
            <person name="Steindorff A."/>
            <person name="Ohm R.A."/>
            <person name="Martin F."/>
            <person name="Silar P."/>
            <person name="Natvig D.O."/>
            <person name="Lalanne C."/>
            <person name="Gautier V."/>
            <person name="Ament-Velasquez S.L."/>
            <person name="Kruys A."/>
            <person name="Hutchinson M.I."/>
            <person name="Powell A.J."/>
            <person name="Barry K."/>
            <person name="Miller A.N."/>
            <person name="Grigoriev I.V."/>
            <person name="Debuchy R."/>
            <person name="Gladieux P."/>
            <person name="Hiltunen Thoren M."/>
            <person name="Johannesson H."/>
        </authorList>
    </citation>
    <scope>NUCLEOTIDE SEQUENCE</scope>
    <source>
        <strain evidence="10">SMH4131-1</strain>
    </source>
</reference>
<evidence type="ECO:0000313" key="11">
    <source>
        <dbReference type="Proteomes" id="UP001286456"/>
    </source>
</evidence>
<keyword evidence="4 7" id="KW-0479">Metal-binding</keyword>
<dbReference type="InterPro" id="IPR017972">
    <property type="entry name" value="Cyt_P450_CS"/>
</dbReference>
<dbReference type="PANTHER" id="PTHR24305:SF96">
    <property type="entry name" value="CYTOCHROME P450 MONOOXYGENASE STCB-RELATED"/>
    <property type="match status" value="1"/>
</dbReference>
<dbReference type="EMBL" id="JAUEPO010000002">
    <property type="protein sequence ID" value="KAK3332909.1"/>
    <property type="molecule type" value="Genomic_DNA"/>
</dbReference>
<organism evidence="10 11">
    <name type="scientific">Cercophora scortea</name>
    <dbReference type="NCBI Taxonomy" id="314031"/>
    <lineage>
        <taxon>Eukaryota</taxon>
        <taxon>Fungi</taxon>
        <taxon>Dikarya</taxon>
        <taxon>Ascomycota</taxon>
        <taxon>Pezizomycotina</taxon>
        <taxon>Sordariomycetes</taxon>
        <taxon>Sordariomycetidae</taxon>
        <taxon>Sordariales</taxon>
        <taxon>Lasiosphaeriaceae</taxon>
        <taxon>Cercophora</taxon>
    </lineage>
</organism>
<dbReference type="InterPro" id="IPR050121">
    <property type="entry name" value="Cytochrome_P450_monoxygenase"/>
</dbReference>
<evidence type="ECO:0000256" key="5">
    <source>
        <dbReference type="ARBA" id="ARBA00023002"/>
    </source>
</evidence>
<dbReference type="Proteomes" id="UP001286456">
    <property type="component" value="Unassembled WGS sequence"/>
</dbReference>
<dbReference type="GO" id="GO:0004497">
    <property type="term" value="F:monooxygenase activity"/>
    <property type="evidence" value="ECO:0007669"/>
    <property type="project" value="UniProtKB-KW"/>
</dbReference>
<evidence type="ECO:0000256" key="8">
    <source>
        <dbReference type="RuleBase" id="RU000461"/>
    </source>
</evidence>
<dbReference type="InterPro" id="IPR002401">
    <property type="entry name" value="Cyt_P450_E_grp-I"/>
</dbReference>
<evidence type="ECO:0000256" key="1">
    <source>
        <dbReference type="ARBA" id="ARBA00001971"/>
    </source>
</evidence>
<dbReference type="GO" id="GO:0005506">
    <property type="term" value="F:iron ion binding"/>
    <property type="evidence" value="ECO:0007669"/>
    <property type="project" value="InterPro"/>
</dbReference>
<evidence type="ECO:0000256" key="7">
    <source>
        <dbReference type="PIRSR" id="PIRSR602401-1"/>
    </source>
</evidence>
<gene>
    <name evidence="10" type="ORF">B0T19DRAFT_457933</name>
</gene>
<keyword evidence="9" id="KW-0472">Membrane</keyword>
<dbReference type="PANTHER" id="PTHR24305">
    <property type="entry name" value="CYTOCHROME P450"/>
    <property type="match status" value="1"/>
</dbReference>
<protein>
    <submittedName>
        <fullName evidence="10">Cytochrome P450</fullName>
    </submittedName>
</protein>
<comment type="similarity">
    <text evidence="2 8">Belongs to the cytochrome P450 family.</text>
</comment>
<evidence type="ECO:0000256" key="2">
    <source>
        <dbReference type="ARBA" id="ARBA00010617"/>
    </source>
</evidence>
<dbReference type="InterPro" id="IPR001128">
    <property type="entry name" value="Cyt_P450"/>
</dbReference>
<evidence type="ECO:0000313" key="10">
    <source>
        <dbReference type="EMBL" id="KAK3332909.1"/>
    </source>
</evidence>
<keyword evidence="5 8" id="KW-0560">Oxidoreductase</keyword>
<name>A0AAE0IXC3_9PEZI</name>
<dbReference type="InterPro" id="IPR036396">
    <property type="entry name" value="Cyt_P450_sf"/>
</dbReference>
<evidence type="ECO:0000256" key="6">
    <source>
        <dbReference type="ARBA" id="ARBA00023004"/>
    </source>
</evidence>
<dbReference type="PRINTS" id="PR00385">
    <property type="entry name" value="P450"/>
</dbReference>
<dbReference type="PRINTS" id="PR00463">
    <property type="entry name" value="EP450I"/>
</dbReference>
<dbReference type="GO" id="GO:0016705">
    <property type="term" value="F:oxidoreductase activity, acting on paired donors, with incorporation or reduction of molecular oxygen"/>
    <property type="evidence" value="ECO:0007669"/>
    <property type="project" value="InterPro"/>
</dbReference>
<dbReference type="Gene3D" id="1.10.630.10">
    <property type="entry name" value="Cytochrome P450"/>
    <property type="match status" value="1"/>
</dbReference>
<evidence type="ECO:0000256" key="9">
    <source>
        <dbReference type="SAM" id="Phobius"/>
    </source>
</evidence>